<reference evidence="18 19" key="1">
    <citation type="submission" date="2020-11" db="EMBL/GenBank/DDBJ databases">
        <title>Corynebacterium sp. ZJ-599.</title>
        <authorList>
            <person name="Zhou J."/>
        </authorList>
    </citation>
    <scope>NUCLEOTIDE SEQUENCE [LARGE SCALE GENOMIC DNA]</scope>
    <source>
        <strain evidence="18 19">ZJ-599</strain>
    </source>
</reference>
<dbReference type="PROSITE" id="PS51068">
    <property type="entry name" value="FPG_CAT"/>
    <property type="match status" value="1"/>
</dbReference>
<feature type="binding site" evidence="15">
    <location>
        <position position="96"/>
    </location>
    <ligand>
        <name>DNA</name>
        <dbReference type="ChEBI" id="CHEBI:16991"/>
    </ligand>
</feature>
<dbReference type="Gene3D" id="1.10.8.50">
    <property type="match status" value="1"/>
</dbReference>
<comment type="similarity">
    <text evidence="2 15">Belongs to the FPG family.</text>
</comment>
<evidence type="ECO:0000256" key="14">
    <source>
        <dbReference type="ARBA" id="ARBA00044632"/>
    </source>
</evidence>
<keyword evidence="7 15" id="KW-0378">Hydrolase</keyword>
<evidence type="ECO:0000256" key="10">
    <source>
        <dbReference type="ARBA" id="ARBA00023204"/>
    </source>
</evidence>
<comment type="function">
    <text evidence="15">Involved in base excision repair of DNA damaged by oxidation or by mutagenic agents. Acts as DNA glycosylase that recognizes and removes damaged bases. Has a preference for oxidized purines, such as 7,8-dihydro-8-oxoguanine (8-oxoG). Has AP (apurinic/apyrimidinic) lyase activity and introduces nicks in the DNA strand. Cleaves the DNA backbone by beta-delta elimination to generate a single-strand break at the site of the removed base with both 3'- and 5'-phosphates.</text>
</comment>
<feature type="active site" description="Proton donor; for delta-elimination activity" evidence="15">
    <location>
        <position position="262"/>
    </location>
</feature>
<keyword evidence="13 15" id="KW-0326">Glycosidase</keyword>
<dbReference type="CDD" id="cd08966">
    <property type="entry name" value="EcFpg-like_N"/>
    <property type="match status" value="1"/>
</dbReference>
<dbReference type="EC" id="4.2.99.18" evidence="15"/>
<keyword evidence="10 15" id="KW-0234">DNA repair</keyword>
<dbReference type="FunFam" id="1.10.8.50:FF:000003">
    <property type="entry name" value="Formamidopyrimidine-DNA glycosylase"/>
    <property type="match status" value="1"/>
</dbReference>
<organism evidence="18 19">
    <name type="scientific">Corynebacterium lizhenjunii</name>
    <dbReference type="NCBI Taxonomy" id="2709394"/>
    <lineage>
        <taxon>Bacteria</taxon>
        <taxon>Bacillati</taxon>
        <taxon>Actinomycetota</taxon>
        <taxon>Actinomycetes</taxon>
        <taxon>Mycobacteriales</taxon>
        <taxon>Corynebacteriaceae</taxon>
        <taxon>Corynebacterium</taxon>
    </lineage>
</organism>
<dbReference type="GO" id="GO:0034039">
    <property type="term" value="F:8-oxo-7,8-dihydroguanine DNA N-glycosylase activity"/>
    <property type="evidence" value="ECO:0007669"/>
    <property type="project" value="TreeGrafter"/>
</dbReference>
<dbReference type="GO" id="GO:0006284">
    <property type="term" value="P:base-excision repair"/>
    <property type="evidence" value="ECO:0007669"/>
    <property type="project" value="InterPro"/>
</dbReference>
<evidence type="ECO:0000256" key="12">
    <source>
        <dbReference type="ARBA" id="ARBA00023268"/>
    </source>
</evidence>
<feature type="domain" description="FPG-type" evidence="16">
    <location>
        <begin position="238"/>
        <end position="272"/>
    </location>
</feature>
<evidence type="ECO:0000256" key="8">
    <source>
        <dbReference type="ARBA" id="ARBA00022833"/>
    </source>
</evidence>
<evidence type="ECO:0000256" key="4">
    <source>
        <dbReference type="ARBA" id="ARBA00022723"/>
    </source>
</evidence>
<comment type="cofactor">
    <cofactor evidence="15">
        <name>Zn(2+)</name>
        <dbReference type="ChEBI" id="CHEBI:29105"/>
    </cofactor>
    <text evidence="15">Binds 1 zinc ion per subunit.</text>
</comment>
<evidence type="ECO:0000313" key="18">
    <source>
        <dbReference type="EMBL" id="QPK78451.1"/>
    </source>
</evidence>
<dbReference type="GO" id="GO:0008270">
    <property type="term" value="F:zinc ion binding"/>
    <property type="evidence" value="ECO:0007669"/>
    <property type="project" value="UniProtKB-UniRule"/>
</dbReference>
<protein>
    <recommendedName>
        <fullName evidence="15">Formamidopyrimidine-DNA glycosylase</fullName>
        <shortName evidence="15">Fapy-DNA glycosylase</shortName>
        <ecNumber evidence="15">3.2.2.23</ecNumber>
    </recommendedName>
    <alternativeName>
        <fullName evidence="15">DNA-(apurinic or apyrimidinic site) lyase MutM</fullName>
        <shortName evidence="15">AP lyase MutM</shortName>
        <ecNumber evidence="15">4.2.99.18</ecNumber>
    </alternativeName>
</protein>
<dbReference type="SUPFAM" id="SSF81624">
    <property type="entry name" value="N-terminal domain of MutM-like DNA repair proteins"/>
    <property type="match status" value="1"/>
</dbReference>
<dbReference type="PANTHER" id="PTHR22993">
    <property type="entry name" value="FORMAMIDOPYRIMIDINE-DNA GLYCOSYLASE"/>
    <property type="match status" value="1"/>
</dbReference>
<dbReference type="InterPro" id="IPR010979">
    <property type="entry name" value="Ribosomal_uS13-like_H2TH"/>
</dbReference>
<comment type="catalytic activity">
    <reaction evidence="1 15">
        <text>Hydrolysis of DNA containing ring-opened 7-methylguanine residues, releasing 2,6-diamino-4-hydroxy-5-(N-methyl)formamidopyrimidine.</text>
        <dbReference type="EC" id="3.2.2.23"/>
    </reaction>
</comment>
<keyword evidence="19" id="KW-1185">Reference proteome</keyword>
<dbReference type="GO" id="GO:0003690">
    <property type="term" value="F:double-stranded DNA binding"/>
    <property type="evidence" value="ECO:0007669"/>
    <property type="project" value="UniProtKB-ARBA"/>
</dbReference>
<evidence type="ECO:0000256" key="11">
    <source>
        <dbReference type="ARBA" id="ARBA00023239"/>
    </source>
</evidence>
<keyword evidence="5 15" id="KW-0227">DNA damage</keyword>
<evidence type="ECO:0000256" key="6">
    <source>
        <dbReference type="ARBA" id="ARBA00022771"/>
    </source>
</evidence>
<dbReference type="InterPro" id="IPR010663">
    <property type="entry name" value="Znf_FPG/IleRS"/>
</dbReference>
<evidence type="ECO:0000256" key="1">
    <source>
        <dbReference type="ARBA" id="ARBA00001668"/>
    </source>
</evidence>
<dbReference type="Pfam" id="PF01149">
    <property type="entry name" value="Fapy_DNA_glyco"/>
    <property type="match status" value="1"/>
</dbReference>
<keyword evidence="9 15" id="KW-0238">DNA-binding</keyword>
<sequence>MPELPEVESVRRGLQTYLPGRTFDRVEVLHPRAVRGQDAPMAGLLEGRTVEGIGRRGKFLWCEFAGEDSVDPHRDVLHIHLGMSGQLRVGTQDSRHVRIRAILDDGTQLSFVDQRTFGYWRLGPWADISHIAPDPLEEQFSADAAATALRSTRRVVKAVLLDQAVLSGVGNIYADESLWLAQIHPQTRACELSQVQALRLVAAVQDVMRRALDAGGTSFDALYVNVNGESGYFARSLQAYGRTGQPCERCGSEIIRAVVAGRGTHWCPSCQTLPGAP</sequence>
<keyword evidence="4 15" id="KW-0479">Metal-binding</keyword>
<dbReference type="InterPro" id="IPR012319">
    <property type="entry name" value="FPG_cat"/>
</dbReference>
<evidence type="ECO:0000256" key="5">
    <source>
        <dbReference type="ARBA" id="ARBA00022763"/>
    </source>
</evidence>
<dbReference type="HAMAP" id="MF_00103">
    <property type="entry name" value="Fapy_DNA_glycosyl"/>
    <property type="match status" value="1"/>
</dbReference>
<dbReference type="SUPFAM" id="SSF46946">
    <property type="entry name" value="S13-like H2TH domain"/>
    <property type="match status" value="1"/>
</dbReference>
<dbReference type="NCBIfam" id="TIGR00577">
    <property type="entry name" value="fpg"/>
    <property type="match status" value="1"/>
</dbReference>
<keyword evidence="6 15" id="KW-0863">Zinc-finger</keyword>
<proteinExistence type="inferred from homology"/>
<dbReference type="Proteomes" id="UP000594681">
    <property type="component" value="Chromosome"/>
</dbReference>
<dbReference type="GO" id="GO:0140078">
    <property type="term" value="F:class I DNA-(apurinic or apyrimidinic site) endonuclease activity"/>
    <property type="evidence" value="ECO:0007669"/>
    <property type="project" value="UniProtKB-EC"/>
</dbReference>
<comment type="catalytic activity">
    <reaction evidence="14 15">
        <text>2'-deoxyribonucleotide-(2'-deoxyribose 5'-phosphate)-2'-deoxyribonucleotide-DNA = a 3'-end 2'-deoxyribonucleotide-(2,3-dehydro-2,3-deoxyribose 5'-phosphate)-DNA + a 5'-end 5'-phospho-2'-deoxyribonucleoside-DNA + H(+)</text>
        <dbReference type="Rhea" id="RHEA:66592"/>
        <dbReference type="Rhea" id="RHEA-COMP:13180"/>
        <dbReference type="Rhea" id="RHEA-COMP:16897"/>
        <dbReference type="Rhea" id="RHEA-COMP:17067"/>
        <dbReference type="ChEBI" id="CHEBI:15378"/>
        <dbReference type="ChEBI" id="CHEBI:136412"/>
        <dbReference type="ChEBI" id="CHEBI:157695"/>
        <dbReference type="ChEBI" id="CHEBI:167181"/>
        <dbReference type="EC" id="4.2.99.18"/>
    </reaction>
</comment>
<dbReference type="RefSeq" id="WP_165006885.1">
    <property type="nucleotide sequence ID" value="NZ_CP064954.1"/>
</dbReference>
<feature type="active site" description="Proton donor; for beta-elimination activity" evidence="15">
    <location>
        <position position="58"/>
    </location>
</feature>
<dbReference type="GO" id="GO:0003684">
    <property type="term" value="F:damaged DNA binding"/>
    <property type="evidence" value="ECO:0007669"/>
    <property type="project" value="InterPro"/>
</dbReference>
<comment type="subunit">
    <text evidence="3 15">Monomer.</text>
</comment>
<keyword evidence="11 15" id="KW-0456">Lyase</keyword>
<dbReference type="NCBIfam" id="NF002211">
    <property type="entry name" value="PRK01103.1"/>
    <property type="match status" value="1"/>
</dbReference>
<dbReference type="Gene3D" id="3.20.190.10">
    <property type="entry name" value="MutM-like, N-terminal"/>
    <property type="match status" value="1"/>
</dbReference>
<dbReference type="EC" id="3.2.2.23" evidence="15"/>
<comment type="caution">
    <text evidence="15">Lacks conserved residue(s) required for the propagation of feature annotation.</text>
</comment>
<dbReference type="KEGG" id="cliz:G7Y31_07690"/>
<evidence type="ECO:0000256" key="7">
    <source>
        <dbReference type="ARBA" id="ARBA00022801"/>
    </source>
</evidence>
<feature type="active site" description="Schiff-base intermediate with DNA" evidence="15">
    <location>
        <position position="2"/>
    </location>
</feature>
<evidence type="ECO:0000259" key="17">
    <source>
        <dbReference type="PROSITE" id="PS51068"/>
    </source>
</evidence>
<evidence type="ECO:0000256" key="9">
    <source>
        <dbReference type="ARBA" id="ARBA00023125"/>
    </source>
</evidence>
<dbReference type="SMART" id="SM01232">
    <property type="entry name" value="H2TH"/>
    <property type="match status" value="1"/>
</dbReference>
<dbReference type="InterPro" id="IPR000214">
    <property type="entry name" value="Znf_DNA_glyclase/AP_lyase"/>
</dbReference>
<dbReference type="SMART" id="SM00898">
    <property type="entry name" value="Fapy_DNA_glyco"/>
    <property type="match status" value="1"/>
</dbReference>
<evidence type="ECO:0000256" key="15">
    <source>
        <dbReference type="HAMAP-Rule" id="MF_00103"/>
    </source>
</evidence>
<feature type="active site" description="Proton donor" evidence="15">
    <location>
        <position position="3"/>
    </location>
</feature>
<evidence type="ECO:0000256" key="3">
    <source>
        <dbReference type="ARBA" id="ARBA00011245"/>
    </source>
</evidence>
<dbReference type="InterPro" id="IPR015886">
    <property type="entry name" value="H2TH_FPG"/>
</dbReference>
<dbReference type="AlphaFoldDB" id="A0A7T0P9Z3"/>
<feature type="binding site" evidence="15">
    <location>
        <position position="115"/>
    </location>
    <ligand>
        <name>DNA</name>
        <dbReference type="ChEBI" id="CHEBI:16991"/>
    </ligand>
</feature>
<accession>A0A7T0P9Z3</accession>
<dbReference type="InterPro" id="IPR015887">
    <property type="entry name" value="DNA_glyclase_Znf_dom_DNA_BS"/>
</dbReference>
<evidence type="ECO:0000256" key="13">
    <source>
        <dbReference type="ARBA" id="ARBA00023295"/>
    </source>
</evidence>
<dbReference type="PANTHER" id="PTHR22993:SF9">
    <property type="entry name" value="FORMAMIDOPYRIMIDINE-DNA GLYCOSYLASE"/>
    <property type="match status" value="1"/>
</dbReference>
<evidence type="ECO:0000313" key="19">
    <source>
        <dbReference type="Proteomes" id="UP000594681"/>
    </source>
</evidence>
<keyword evidence="12 15" id="KW-0511">Multifunctional enzyme</keyword>
<gene>
    <name evidence="15 18" type="primary">mutM</name>
    <name evidence="15" type="synonym">fpg</name>
    <name evidence="18" type="ORF">G7Y31_07690</name>
</gene>
<dbReference type="Pfam" id="PF06827">
    <property type="entry name" value="zf-FPG_IleRS"/>
    <property type="match status" value="1"/>
</dbReference>
<evidence type="ECO:0000259" key="16">
    <source>
        <dbReference type="PROSITE" id="PS51066"/>
    </source>
</evidence>
<dbReference type="PROSITE" id="PS01242">
    <property type="entry name" value="ZF_FPG_1"/>
    <property type="match status" value="1"/>
</dbReference>
<dbReference type="PROSITE" id="PS51066">
    <property type="entry name" value="ZF_FPG_2"/>
    <property type="match status" value="1"/>
</dbReference>
<dbReference type="SUPFAM" id="SSF57716">
    <property type="entry name" value="Glucocorticoid receptor-like (DNA-binding domain)"/>
    <property type="match status" value="1"/>
</dbReference>
<dbReference type="GO" id="GO:0006979">
    <property type="term" value="P:response to oxidative stress"/>
    <property type="evidence" value="ECO:0007669"/>
    <property type="project" value="UniProtKB-ARBA"/>
</dbReference>
<name>A0A7T0P9Z3_9CORY</name>
<dbReference type="InterPro" id="IPR020629">
    <property type="entry name" value="FPG_Glyclase"/>
</dbReference>
<keyword evidence="8 15" id="KW-0862">Zinc</keyword>
<dbReference type="EMBL" id="CP064954">
    <property type="protein sequence ID" value="QPK78451.1"/>
    <property type="molecule type" value="Genomic_DNA"/>
</dbReference>
<feature type="domain" description="Formamidopyrimidine-DNA glycosylase catalytic" evidence="17">
    <location>
        <begin position="2"/>
        <end position="118"/>
    </location>
</feature>
<dbReference type="Pfam" id="PF06831">
    <property type="entry name" value="H2TH"/>
    <property type="match status" value="1"/>
</dbReference>
<dbReference type="InterPro" id="IPR035937">
    <property type="entry name" value="FPG_N"/>
</dbReference>
<evidence type="ECO:0000256" key="2">
    <source>
        <dbReference type="ARBA" id="ARBA00009409"/>
    </source>
</evidence>